<evidence type="ECO:0000259" key="1">
    <source>
        <dbReference type="Pfam" id="PF13460"/>
    </source>
</evidence>
<name>A0A379JG55_9NOCA</name>
<dbReference type="InterPro" id="IPR016040">
    <property type="entry name" value="NAD(P)-bd_dom"/>
</dbReference>
<dbReference type="OrthoDB" id="4457504at2"/>
<dbReference type="Gene3D" id="3.40.50.720">
    <property type="entry name" value="NAD(P)-binding Rossmann-like Domain"/>
    <property type="match status" value="1"/>
</dbReference>
<dbReference type="Proteomes" id="UP000255467">
    <property type="component" value="Unassembled WGS sequence"/>
</dbReference>
<sequence length="305" mass="32662">MILVTGATGGIGGALLSELRAAGDEPVRGLARDLTRASFPAGAEAVEGDLAEPVSLKPAFEGVRAMFYLSRFGPDREIIAAARAAGVRQVVLVSSITVLTHPWLGPAAENAAVERMVEDSGMEWTVLRPTQFASNTLMWADAIRAGHPVEVPFADIGLPTIHPADIAAVARVALTDRAHRGQTYALTGPARISPREQVAAIAAELGREIEVVEIGREQARARMVEVFGAEAADAVLDVTGGDVNDELLRVRDTVQRLTGNAGRTYRRWVAENAEAFRCFARAGLDEPGTATANRRISGRGRRRRR</sequence>
<reference evidence="2 3" key="1">
    <citation type="submission" date="2018-06" db="EMBL/GenBank/DDBJ databases">
        <authorList>
            <consortium name="Pathogen Informatics"/>
            <person name="Doyle S."/>
        </authorList>
    </citation>
    <scope>NUCLEOTIDE SEQUENCE [LARGE SCALE GENOMIC DNA]</scope>
    <source>
        <strain evidence="2 3">NCTC1934</strain>
    </source>
</reference>
<evidence type="ECO:0000313" key="3">
    <source>
        <dbReference type="Proteomes" id="UP000255467"/>
    </source>
</evidence>
<dbReference type="EMBL" id="UGRY01000003">
    <property type="protein sequence ID" value="SUD47440.1"/>
    <property type="molecule type" value="Genomic_DNA"/>
</dbReference>
<dbReference type="STRING" id="1406858.GCA_000710895_03970"/>
<dbReference type="PANTHER" id="PTHR43162">
    <property type="match status" value="1"/>
</dbReference>
<organism evidence="2 3">
    <name type="scientific">Nocardia otitidiscaviarum</name>
    <dbReference type="NCBI Taxonomy" id="1823"/>
    <lineage>
        <taxon>Bacteria</taxon>
        <taxon>Bacillati</taxon>
        <taxon>Actinomycetota</taxon>
        <taxon>Actinomycetes</taxon>
        <taxon>Mycobacteriales</taxon>
        <taxon>Nocardiaceae</taxon>
        <taxon>Nocardia</taxon>
    </lineage>
</organism>
<dbReference type="InterPro" id="IPR036291">
    <property type="entry name" value="NAD(P)-bd_dom_sf"/>
</dbReference>
<dbReference type="Pfam" id="PF13460">
    <property type="entry name" value="NAD_binding_10"/>
    <property type="match status" value="1"/>
</dbReference>
<dbReference type="InterPro" id="IPR051604">
    <property type="entry name" value="Ergot_Alk_Oxidoreductase"/>
</dbReference>
<evidence type="ECO:0000313" key="2">
    <source>
        <dbReference type="EMBL" id="SUD47440.1"/>
    </source>
</evidence>
<gene>
    <name evidence="2" type="primary">azoB_5</name>
    <name evidence="2" type="ORF">NCTC1934_04751</name>
</gene>
<dbReference type="EC" id="1.7.-.-" evidence="2"/>
<dbReference type="SUPFAM" id="SSF51735">
    <property type="entry name" value="NAD(P)-binding Rossmann-fold domains"/>
    <property type="match status" value="1"/>
</dbReference>
<protein>
    <submittedName>
        <fullName evidence="2">NAD(P)H azoreductase</fullName>
        <ecNumber evidence="2">1.7.-.-</ecNumber>
    </submittedName>
</protein>
<feature type="domain" description="NAD(P)-binding" evidence="1">
    <location>
        <begin position="6"/>
        <end position="175"/>
    </location>
</feature>
<accession>A0A379JG55</accession>
<dbReference type="AlphaFoldDB" id="A0A379JG55"/>
<proteinExistence type="predicted"/>
<keyword evidence="3" id="KW-1185">Reference proteome</keyword>
<dbReference type="RefSeq" id="WP_081592455.1">
    <property type="nucleotide sequence ID" value="NZ_UGRY01000003.1"/>
</dbReference>
<keyword evidence="2" id="KW-0560">Oxidoreductase</keyword>
<dbReference type="Gene3D" id="3.90.25.10">
    <property type="entry name" value="UDP-galactose 4-epimerase, domain 1"/>
    <property type="match status" value="1"/>
</dbReference>
<dbReference type="PANTHER" id="PTHR43162:SF1">
    <property type="entry name" value="PRESTALK A DIFFERENTIATION PROTEIN A"/>
    <property type="match status" value="1"/>
</dbReference>
<dbReference type="GO" id="GO:0016491">
    <property type="term" value="F:oxidoreductase activity"/>
    <property type="evidence" value="ECO:0007669"/>
    <property type="project" value="UniProtKB-KW"/>
</dbReference>